<dbReference type="InterPro" id="IPR004358">
    <property type="entry name" value="Sig_transdc_His_kin-like_C"/>
</dbReference>
<keyword evidence="9 11" id="KW-0472">Membrane</keyword>
<dbReference type="InterPro" id="IPR005467">
    <property type="entry name" value="His_kinase_dom"/>
</dbReference>
<dbReference type="SUPFAM" id="SSF52172">
    <property type="entry name" value="CheY-like"/>
    <property type="match status" value="1"/>
</dbReference>
<evidence type="ECO:0000256" key="2">
    <source>
        <dbReference type="ARBA" id="ARBA00004651"/>
    </source>
</evidence>
<evidence type="ECO:0000256" key="3">
    <source>
        <dbReference type="ARBA" id="ARBA00012438"/>
    </source>
</evidence>
<evidence type="ECO:0000256" key="7">
    <source>
        <dbReference type="ARBA" id="ARBA00022989"/>
    </source>
</evidence>
<dbReference type="RefSeq" id="WP_127343680.1">
    <property type="nucleotide sequence ID" value="NZ_RJJX01000010.1"/>
</dbReference>
<keyword evidence="7 11" id="KW-1133">Transmembrane helix</keyword>
<dbReference type="InterPro" id="IPR036890">
    <property type="entry name" value="HATPase_C_sf"/>
</dbReference>
<dbReference type="SMART" id="SM00448">
    <property type="entry name" value="REC"/>
    <property type="match status" value="1"/>
</dbReference>
<dbReference type="CDD" id="cd16922">
    <property type="entry name" value="HATPase_EvgS-ArcB-TorS-like"/>
    <property type="match status" value="1"/>
</dbReference>
<dbReference type="InterPro" id="IPR035965">
    <property type="entry name" value="PAS-like_dom_sf"/>
</dbReference>
<feature type="transmembrane region" description="Helical" evidence="11">
    <location>
        <begin position="17"/>
        <end position="38"/>
    </location>
</feature>
<dbReference type="Gene3D" id="3.30.565.10">
    <property type="entry name" value="Histidine kinase-like ATPase, C-terminal domain"/>
    <property type="match status" value="1"/>
</dbReference>
<dbReference type="Pfam" id="PF02518">
    <property type="entry name" value="HATPase_c"/>
    <property type="match status" value="1"/>
</dbReference>
<dbReference type="CDD" id="cd18774">
    <property type="entry name" value="PDC2_HK_sensor"/>
    <property type="match status" value="1"/>
</dbReference>
<dbReference type="Pfam" id="PF08269">
    <property type="entry name" value="dCache_2"/>
    <property type="match status" value="1"/>
</dbReference>
<dbReference type="GO" id="GO:0005886">
    <property type="term" value="C:plasma membrane"/>
    <property type="evidence" value="ECO:0007669"/>
    <property type="project" value="UniProtKB-SubCell"/>
</dbReference>
<name>A0A434AUX1_9BACT</name>
<feature type="domain" description="PAS" evidence="14">
    <location>
        <begin position="435"/>
        <end position="505"/>
    </location>
</feature>
<evidence type="ECO:0000256" key="9">
    <source>
        <dbReference type="ARBA" id="ARBA00023136"/>
    </source>
</evidence>
<dbReference type="PANTHER" id="PTHR45339:SF1">
    <property type="entry name" value="HYBRID SIGNAL TRANSDUCTION HISTIDINE KINASE J"/>
    <property type="match status" value="1"/>
</dbReference>
<dbReference type="SUPFAM" id="SSF55785">
    <property type="entry name" value="PYP-like sensor domain (PAS domain)"/>
    <property type="match status" value="1"/>
</dbReference>
<evidence type="ECO:0000313" key="16">
    <source>
        <dbReference type="EMBL" id="RUT78235.1"/>
    </source>
</evidence>
<dbReference type="SMART" id="SM00091">
    <property type="entry name" value="PAS"/>
    <property type="match status" value="1"/>
</dbReference>
<dbReference type="InterPro" id="IPR000700">
    <property type="entry name" value="PAS-assoc_C"/>
</dbReference>
<keyword evidence="8" id="KW-0902">Two-component regulatory system</keyword>
<gene>
    <name evidence="16" type="ORF">DLK05_09155</name>
</gene>
<dbReference type="EC" id="2.7.13.3" evidence="3"/>
<organism evidence="16 17">
    <name type="scientific">Ancylomarina longa</name>
    <dbReference type="NCBI Taxonomy" id="2487017"/>
    <lineage>
        <taxon>Bacteria</taxon>
        <taxon>Pseudomonadati</taxon>
        <taxon>Bacteroidota</taxon>
        <taxon>Bacteroidia</taxon>
        <taxon>Marinilabiliales</taxon>
        <taxon>Marinifilaceae</taxon>
        <taxon>Ancylomarina</taxon>
    </lineage>
</organism>
<evidence type="ECO:0000256" key="10">
    <source>
        <dbReference type="PROSITE-ProRule" id="PRU00169"/>
    </source>
</evidence>
<comment type="catalytic activity">
    <reaction evidence="1">
        <text>ATP + protein L-histidine = ADP + protein N-phospho-L-histidine.</text>
        <dbReference type="EC" id="2.7.13.3"/>
    </reaction>
</comment>
<dbReference type="SMART" id="SM01049">
    <property type="entry name" value="Cache_2"/>
    <property type="match status" value="2"/>
</dbReference>
<dbReference type="CDD" id="cd00130">
    <property type="entry name" value="PAS"/>
    <property type="match status" value="1"/>
</dbReference>
<proteinExistence type="predicted"/>
<dbReference type="InterPro" id="IPR001789">
    <property type="entry name" value="Sig_transdc_resp-reg_receiver"/>
</dbReference>
<feature type="domain" description="Response regulatory" evidence="13">
    <location>
        <begin position="821"/>
        <end position="935"/>
    </location>
</feature>
<dbReference type="CDD" id="cd17546">
    <property type="entry name" value="REC_hyHK_CKI1_RcsC-like"/>
    <property type="match status" value="1"/>
</dbReference>
<dbReference type="NCBIfam" id="TIGR00229">
    <property type="entry name" value="sensory_box"/>
    <property type="match status" value="1"/>
</dbReference>
<accession>A0A434AUX1</accession>
<feature type="domain" description="PAC" evidence="15">
    <location>
        <begin position="506"/>
        <end position="559"/>
    </location>
</feature>
<dbReference type="GO" id="GO:0000155">
    <property type="term" value="F:phosphorelay sensor kinase activity"/>
    <property type="evidence" value="ECO:0007669"/>
    <property type="project" value="InterPro"/>
</dbReference>
<keyword evidence="4" id="KW-1003">Cell membrane</keyword>
<reference evidence="16 17" key="1">
    <citation type="submission" date="2018-11" db="EMBL/GenBank/DDBJ databases">
        <title>Parancylomarina longa gen. nov., sp. nov., isolated from sediments of southern Okinawa.</title>
        <authorList>
            <person name="Fu T."/>
        </authorList>
    </citation>
    <scope>NUCLEOTIDE SEQUENCE [LARGE SCALE GENOMIC DNA]</scope>
    <source>
        <strain evidence="16 17">T3-2 S1-C</strain>
    </source>
</reference>
<evidence type="ECO:0000259" key="14">
    <source>
        <dbReference type="PROSITE" id="PS50112"/>
    </source>
</evidence>
<evidence type="ECO:0000256" key="8">
    <source>
        <dbReference type="ARBA" id="ARBA00023012"/>
    </source>
</evidence>
<comment type="caution">
    <text evidence="16">The sequence shown here is derived from an EMBL/GenBank/DDBJ whole genome shotgun (WGS) entry which is preliminary data.</text>
</comment>
<evidence type="ECO:0000256" key="4">
    <source>
        <dbReference type="ARBA" id="ARBA00022475"/>
    </source>
</evidence>
<feature type="transmembrane region" description="Helical" evidence="11">
    <location>
        <begin position="354"/>
        <end position="372"/>
    </location>
</feature>
<dbReference type="SUPFAM" id="SSF55874">
    <property type="entry name" value="ATPase domain of HSP90 chaperone/DNA topoisomerase II/histidine kinase"/>
    <property type="match status" value="1"/>
</dbReference>
<dbReference type="PROSITE" id="PS50109">
    <property type="entry name" value="HIS_KIN"/>
    <property type="match status" value="1"/>
</dbReference>
<dbReference type="SMART" id="SM00388">
    <property type="entry name" value="HisKA"/>
    <property type="match status" value="1"/>
</dbReference>
<dbReference type="Gene3D" id="3.30.450.20">
    <property type="entry name" value="PAS domain"/>
    <property type="match status" value="3"/>
</dbReference>
<evidence type="ECO:0000259" key="15">
    <source>
        <dbReference type="PROSITE" id="PS50113"/>
    </source>
</evidence>
<comment type="subcellular location">
    <subcellularLocation>
        <location evidence="2">Cell membrane</location>
        <topology evidence="2">Multi-pass membrane protein</topology>
    </subcellularLocation>
</comment>
<protein>
    <recommendedName>
        <fullName evidence="3">histidine kinase</fullName>
        <ecNumber evidence="3">2.7.13.3</ecNumber>
    </recommendedName>
</protein>
<dbReference type="Pfam" id="PF00072">
    <property type="entry name" value="Response_reg"/>
    <property type="match status" value="1"/>
</dbReference>
<dbReference type="PROSITE" id="PS50112">
    <property type="entry name" value="PAS"/>
    <property type="match status" value="1"/>
</dbReference>
<dbReference type="InterPro" id="IPR003594">
    <property type="entry name" value="HATPase_dom"/>
</dbReference>
<keyword evidence="5 10" id="KW-0597">Phosphoprotein</keyword>
<evidence type="ECO:0000256" key="1">
    <source>
        <dbReference type="ARBA" id="ARBA00000085"/>
    </source>
</evidence>
<dbReference type="Gene3D" id="3.40.50.2300">
    <property type="match status" value="1"/>
</dbReference>
<evidence type="ECO:0000256" key="6">
    <source>
        <dbReference type="ARBA" id="ARBA00022692"/>
    </source>
</evidence>
<dbReference type="Proteomes" id="UP000282985">
    <property type="component" value="Unassembled WGS sequence"/>
</dbReference>
<dbReference type="InterPro" id="IPR003661">
    <property type="entry name" value="HisK_dim/P_dom"/>
</dbReference>
<dbReference type="SMART" id="SM00387">
    <property type="entry name" value="HATPase_c"/>
    <property type="match status" value="1"/>
</dbReference>
<feature type="modified residue" description="4-aspartylphosphate" evidence="10">
    <location>
        <position position="870"/>
    </location>
</feature>
<feature type="domain" description="Histidine kinase" evidence="12">
    <location>
        <begin position="577"/>
        <end position="799"/>
    </location>
</feature>
<dbReference type="EMBL" id="RJJX01000010">
    <property type="protein sequence ID" value="RUT78235.1"/>
    <property type="molecule type" value="Genomic_DNA"/>
</dbReference>
<dbReference type="Gene3D" id="1.10.287.130">
    <property type="match status" value="1"/>
</dbReference>
<dbReference type="CDD" id="cd00082">
    <property type="entry name" value="HisKA"/>
    <property type="match status" value="1"/>
</dbReference>
<dbReference type="PROSITE" id="PS50113">
    <property type="entry name" value="PAC"/>
    <property type="match status" value="1"/>
</dbReference>
<dbReference type="AlphaFoldDB" id="A0A434AUX1"/>
<dbReference type="InterPro" id="IPR011006">
    <property type="entry name" value="CheY-like_superfamily"/>
</dbReference>
<evidence type="ECO:0000259" key="12">
    <source>
        <dbReference type="PROSITE" id="PS50109"/>
    </source>
</evidence>
<evidence type="ECO:0000259" key="13">
    <source>
        <dbReference type="PROSITE" id="PS50110"/>
    </source>
</evidence>
<keyword evidence="17" id="KW-1185">Reference proteome</keyword>
<keyword evidence="6 11" id="KW-0812">Transmembrane</keyword>
<dbReference type="Pfam" id="PF13426">
    <property type="entry name" value="PAS_9"/>
    <property type="match status" value="1"/>
</dbReference>
<dbReference type="InterPro" id="IPR004010">
    <property type="entry name" value="Double_Cache_2"/>
</dbReference>
<dbReference type="FunFam" id="3.30.565.10:FF:000010">
    <property type="entry name" value="Sensor histidine kinase RcsC"/>
    <property type="match status" value="1"/>
</dbReference>
<evidence type="ECO:0000313" key="17">
    <source>
        <dbReference type="Proteomes" id="UP000282985"/>
    </source>
</evidence>
<dbReference type="PANTHER" id="PTHR45339">
    <property type="entry name" value="HYBRID SIGNAL TRANSDUCTION HISTIDINE KINASE J"/>
    <property type="match status" value="1"/>
</dbReference>
<sequence length="938" mass="108372">MKYIFGKIFEDKSISKVFLISLLSTSFLLIITLGIFWIQQEIQKFDEESTKVQANFFKNQEKTLQHETQTLINFIENERRQTRNLLKKDIRNRVHEAHSIATNLYENYKDQLPDEDLKKLIVDALRSVRFNDGEGFFYINNLDGSVIMDPKQPSMEGENRLSLKDVYGMPIIQNEIKTAKSKQEGYSNYSWQKDDEQKIYPKISFVKLFKPYNWYIGCTQYVEKYKTEIQKKILNKITDLRFDDSITIAVFSFDGTCLAHSRKDLIGKNLWYTKDHDKKMIVQEFITRGTDENGGFIRYSDPFQQDTSKYLSKLMYAKSFKDWQWVIGSGVHTDELNRSIARKKSELKASVNNYILKACIILLLTSILIGFLTRFMIKISKSGLNVFTKFYEKAASKSILIDTTTLHFKEFKRLGQLANQMILKRQETEHQLNIETAYFEQLFENSPEAIAITDNESKGIKINRQFTNIFGYTKEDIDGVVIDSLLADESKKEEAKNLNAMTSKGQLIEIETKRRCKNGEFIDVSIMGNPILIEGKSIAIFAIYRNITQRKEYEQHLTEARHKAEESDKLKSAFLANMSHEIRTPMNHILGFTDLISNQDIENEDRQEYAELIKQSGNSLLQLINNIIDLSKIESKQIKLNKQKISINRILSSLYEKYYHHKNTIQKSHLILKIQKALSDKDSVIISDAHRLEQLLSNLIENAIKFTNEGSVEFGYHLKDQKTIEFFVKDTGIGIPKSAIQNIFQLFRQFDGSDTRQFGGTGLGLTISQRLAELLGGEISVKSEENKGTSFYVSLPYIQNYKLDQSSEIGKEKLYDWSGKKILIVDDEKNNYAFFKASLTKTNAEIIWAKNGIEAISFCEKVKVDMILMDIQMPVMNGYEATKQIKLQNAQIPIIGQTSFVQKEYKQKVMDAGCDDYLTKPIKSSVLLESINKQFFIN</sequence>
<dbReference type="InterPro" id="IPR036097">
    <property type="entry name" value="HisK_dim/P_sf"/>
</dbReference>
<dbReference type="SUPFAM" id="SSF47384">
    <property type="entry name" value="Homodimeric domain of signal transducing histidine kinase"/>
    <property type="match status" value="1"/>
</dbReference>
<dbReference type="InterPro" id="IPR033480">
    <property type="entry name" value="sCache_2"/>
</dbReference>
<dbReference type="PRINTS" id="PR00344">
    <property type="entry name" value="BCTRLSENSOR"/>
</dbReference>
<dbReference type="PROSITE" id="PS50110">
    <property type="entry name" value="RESPONSE_REGULATORY"/>
    <property type="match status" value="1"/>
</dbReference>
<evidence type="ECO:0000256" key="5">
    <source>
        <dbReference type="ARBA" id="ARBA00022553"/>
    </source>
</evidence>
<evidence type="ECO:0000256" key="11">
    <source>
        <dbReference type="SAM" id="Phobius"/>
    </source>
</evidence>
<dbReference type="Pfam" id="PF00512">
    <property type="entry name" value="HisKA"/>
    <property type="match status" value="1"/>
</dbReference>
<dbReference type="OrthoDB" id="9796457at2"/>
<dbReference type="InterPro" id="IPR000014">
    <property type="entry name" value="PAS"/>
</dbReference>